<evidence type="ECO:0000256" key="1">
    <source>
        <dbReference type="ARBA" id="ARBA00004434"/>
    </source>
</evidence>
<keyword evidence="8 12" id="KW-1133">Transmembrane helix</keyword>
<comment type="subcellular location">
    <subcellularLocation>
        <location evidence="1 12">Mitochondrion inner membrane</location>
        <topology evidence="1 12">Single-pass membrane protein</topology>
    </subcellularLocation>
</comment>
<evidence type="ECO:0000256" key="2">
    <source>
        <dbReference type="ARBA" id="ARBA00004673"/>
    </source>
</evidence>
<evidence type="ECO:0000256" key="9">
    <source>
        <dbReference type="ARBA" id="ARBA00023128"/>
    </source>
</evidence>
<keyword evidence="7 12" id="KW-0809">Transit peptide</keyword>
<dbReference type="FunFam" id="4.10.49.10:FF:000001">
    <property type="entry name" value="Cytochrome c oxidase subunit 7C"/>
    <property type="match status" value="1"/>
</dbReference>
<gene>
    <name evidence="13" type="ORF">PANDA_018653</name>
</gene>
<dbReference type="EMBL" id="GL193888">
    <property type="protein sequence ID" value="EFB19826.1"/>
    <property type="molecule type" value="Genomic_DNA"/>
</dbReference>
<evidence type="ECO:0000256" key="3">
    <source>
        <dbReference type="ARBA" id="ARBA00010514"/>
    </source>
</evidence>
<dbReference type="InParanoid" id="D2I0G6"/>
<dbReference type="PANTHER" id="PTHR13313">
    <property type="entry name" value="CYTOCHROME C OXIDASE SUBUNIT VIIC"/>
    <property type="match status" value="1"/>
</dbReference>
<dbReference type="Gene3D" id="4.10.49.10">
    <property type="entry name" value="Cytochrome c oxidase subunit VIIc"/>
    <property type="match status" value="1"/>
</dbReference>
<feature type="transmembrane region" description="Helical" evidence="12">
    <location>
        <begin position="34"/>
        <end position="56"/>
    </location>
</feature>
<dbReference type="InterPro" id="IPR004202">
    <property type="entry name" value="COX7C/Cox8"/>
</dbReference>
<evidence type="ECO:0000256" key="6">
    <source>
        <dbReference type="ARBA" id="ARBA00022792"/>
    </source>
</evidence>
<evidence type="ECO:0000256" key="4">
    <source>
        <dbReference type="ARBA" id="ARBA00017004"/>
    </source>
</evidence>
<comment type="similarity">
    <text evidence="3 12">Belongs to the cytochrome c oxidase VIIc family.</text>
</comment>
<keyword evidence="9 12" id="KW-0496">Mitochondrion</keyword>
<keyword evidence="10 12" id="KW-0472">Membrane</keyword>
<dbReference type="PANTHER" id="PTHR13313:SF0">
    <property type="entry name" value="CYTOCHROME C OXIDASE SUBUNIT 7C, MITOCHONDRIAL"/>
    <property type="match status" value="1"/>
</dbReference>
<dbReference type="GO" id="GO:0005743">
    <property type="term" value="C:mitochondrial inner membrane"/>
    <property type="evidence" value="ECO:0007669"/>
    <property type="project" value="UniProtKB-SubCell"/>
</dbReference>
<comment type="function">
    <text evidence="12">Component of the cytochrome c oxidase, the last enzyme in the mitochondrial electron transport chain which drives oxidative phosphorylation. The respiratory chain contains 3 multisubunit complexes succinate dehydrogenase (complex II, CII), ubiquinol-cytochrome c oxidoreductase (cytochrome b-c1 complex, complex III, CIII) and cytochrome c oxidase (complex IV, CIV), that cooperate to transfer electrons derived from NADH and succinate to molecular oxygen, creating an electrochemical gradient over the inner membrane that drives transmembrane transport and the ATP synthase. Cytochrome c oxidase is the component of the respiratory chain that catalyzes the reduction of oxygen to water. Electrons originating from reduced cytochrome c in the intermembrane space (IMS) are transferred via the dinuclear copper A center (CU(A)) of subunit 2 and heme A of subunit 1 to the active site in subunit 1, a binuclear center (BNC) formed by heme A3 and copper B (CU(B)). The BNC reduces molecular oxygen to 2 water molecules using 4 electrons from cytochrome c in the IMS and 4 protons from the mitochondrial matrix.</text>
</comment>
<sequence>LGQSIRTFTTCVVSRSHWEEGLGKNLSFSMENKWQLLITSTVYFGSGLAALFFKIVRHQLLK</sequence>
<evidence type="ECO:0000256" key="12">
    <source>
        <dbReference type="RuleBase" id="RU368123"/>
    </source>
</evidence>
<dbReference type="InterPro" id="IPR036636">
    <property type="entry name" value="COX7C/Cox8_sf"/>
</dbReference>
<evidence type="ECO:0000313" key="13">
    <source>
        <dbReference type="EMBL" id="EFB19826.1"/>
    </source>
</evidence>
<dbReference type="AlphaFoldDB" id="D2I0G6"/>
<feature type="non-terminal residue" evidence="13">
    <location>
        <position position="62"/>
    </location>
</feature>
<evidence type="ECO:0000256" key="8">
    <source>
        <dbReference type="ARBA" id="ARBA00022989"/>
    </source>
</evidence>
<proteinExistence type="inferred from homology"/>
<evidence type="ECO:0000256" key="10">
    <source>
        <dbReference type="ARBA" id="ARBA00023136"/>
    </source>
</evidence>
<comment type="pathway">
    <text evidence="2 12">Energy metabolism; oxidative phosphorylation.</text>
</comment>
<keyword evidence="6 12" id="KW-0999">Mitochondrion inner membrane</keyword>
<reference evidence="13" key="1">
    <citation type="journal article" date="2010" name="Nature">
        <title>The sequence and de novo assembly of the giant panda genome.</title>
        <authorList>
            <person name="Li R."/>
            <person name="Fan W."/>
            <person name="Tian G."/>
            <person name="Zhu H."/>
            <person name="He L."/>
            <person name="Cai J."/>
            <person name="Huang Q."/>
            <person name="Cai Q."/>
            <person name="Li B."/>
            <person name="Bai Y."/>
            <person name="Zhang Z."/>
            <person name="Zhang Y."/>
            <person name="Wang W."/>
            <person name="Li J."/>
            <person name="Wei F."/>
            <person name="Li H."/>
            <person name="Jian M."/>
            <person name="Li J."/>
            <person name="Zhang Z."/>
            <person name="Nielsen R."/>
            <person name="Li D."/>
            <person name="Gu W."/>
            <person name="Yang Z."/>
            <person name="Xuan Z."/>
            <person name="Ryder O.A."/>
            <person name="Leung F.C."/>
            <person name="Zhou Y."/>
            <person name="Cao J."/>
            <person name="Sun X."/>
            <person name="Fu Y."/>
            <person name="Fang X."/>
            <person name="Guo X."/>
            <person name="Wang B."/>
            <person name="Hou R."/>
            <person name="Shen F."/>
            <person name="Mu B."/>
            <person name="Ni P."/>
            <person name="Lin R."/>
            <person name="Qian W."/>
            <person name="Wang G."/>
            <person name="Yu C."/>
            <person name="Nie W."/>
            <person name="Wang J."/>
            <person name="Wu Z."/>
            <person name="Liang H."/>
            <person name="Min J."/>
            <person name="Wu Q."/>
            <person name="Cheng S."/>
            <person name="Ruan J."/>
            <person name="Wang M."/>
            <person name="Shi Z."/>
            <person name="Wen M."/>
            <person name="Liu B."/>
            <person name="Ren X."/>
            <person name="Zheng H."/>
            <person name="Dong D."/>
            <person name="Cook K."/>
            <person name="Shan G."/>
            <person name="Zhang H."/>
            <person name="Kosiol C."/>
            <person name="Xie X."/>
            <person name="Lu Z."/>
            <person name="Zheng H."/>
            <person name="Li Y."/>
            <person name="Steiner C.C."/>
            <person name="Lam T.T."/>
            <person name="Lin S."/>
            <person name="Zhang Q."/>
            <person name="Li G."/>
            <person name="Tian J."/>
            <person name="Gong T."/>
            <person name="Liu H."/>
            <person name="Zhang D."/>
            <person name="Fang L."/>
            <person name="Ye C."/>
            <person name="Zhang J."/>
            <person name="Hu W."/>
            <person name="Xu A."/>
            <person name="Ren Y."/>
            <person name="Zhang G."/>
            <person name="Bruford M.W."/>
            <person name="Li Q."/>
            <person name="Ma L."/>
            <person name="Guo Y."/>
            <person name="An N."/>
            <person name="Hu Y."/>
            <person name="Zheng Y."/>
            <person name="Shi Y."/>
            <person name="Li Z."/>
            <person name="Liu Q."/>
            <person name="Chen Y."/>
            <person name="Zhao J."/>
            <person name="Qu N."/>
            <person name="Zhao S."/>
            <person name="Tian F."/>
            <person name="Wang X."/>
            <person name="Wang H."/>
            <person name="Xu L."/>
            <person name="Liu X."/>
            <person name="Vinar T."/>
            <person name="Wang Y."/>
            <person name="Lam T.W."/>
            <person name="Yiu S.M."/>
            <person name="Liu S."/>
            <person name="Zhang H."/>
            <person name="Li D."/>
            <person name="Huang Y."/>
            <person name="Wang X."/>
            <person name="Yang G."/>
            <person name="Jiang Z."/>
            <person name="Wang J."/>
            <person name="Qin N."/>
            <person name="Li L."/>
            <person name="Li J."/>
            <person name="Bolund L."/>
            <person name="Kristiansen K."/>
            <person name="Wong G.K."/>
            <person name="Olson M."/>
            <person name="Zhang X."/>
            <person name="Li S."/>
            <person name="Yang H."/>
            <person name="Wang J."/>
            <person name="Wang J."/>
        </authorList>
    </citation>
    <scope>NUCLEOTIDE SEQUENCE [LARGE SCALE GENOMIC DNA]</scope>
</reference>
<evidence type="ECO:0000256" key="5">
    <source>
        <dbReference type="ARBA" id="ARBA00022692"/>
    </source>
</evidence>
<dbReference type="GO" id="GO:0006123">
    <property type="term" value="P:mitochondrial electron transport, cytochrome c to oxygen"/>
    <property type="evidence" value="ECO:0007669"/>
    <property type="project" value="UniProtKB-UniRule"/>
</dbReference>
<evidence type="ECO:0000256" key="11">
    <source>
        <dbReference type="ARBA" id="ARBA00031140"/>
    </source>
</evidence>
<evidence type="ECO:0000256" key="7">
    <source>
        <dbReference type="ARBA" id="ARBA00022946"/>
    </source>
</evidence>
<organism evidence="13">
    <name type="scientific">Ailuropoda melanoleuca</name>
    <name type="common">Giant panda</name>
    <dbReference type="NCBI Taxonomy" id="9646"/>
    <lineage>
        <taxon>Eukaryota</taxon>
        <taxon>Metazoa</taxon>
        <taxon>Chordata</taxon>
        <taxon>Craniata</taxon>
        <taxon>Vertebrata</taxon>
        <taxon>Euteleostomi</taxon>
        <taxon>Mammalia</taxon>
        <taxon>Eutheria</taxon>
        <taxon>Laurasiatheria</taxon>
        <taxon>Carnivora</taxon>
        <taxon>Caniformia</taxon>
        <taxon>Ursidae</taxon>
        <taxon>Ailuropoda</taxon>
    </lineage>
</organism>
<dbReference type="SUPFAM" id="SSF81427">
    <property type="entry name" value="Mitochondrial cytochrome c oxidase subunit VIIc (aka VIIIa)"/>
    <property type="match status" value="1"/>
</dbReference>
<comment type="subunit">
    <text evidence="12">Component of the cytochrome c oxidase (complex IV, CIV), a multisubunit enzyme composed of 14 subunits. The complex is composed of a catalytic core of 3 subunits, encoded in the mitochondrial DNA, and 11 supernumerary subunits, which are encoded in the nuclear genome. The complex exists as a monomer or a dimer and forms supercomplexes (SCs) in the inner mitochondrial membrane with NADH-ubiquinone oxidoreductase (complex I, CI) and ubiquinol-cytochrome c oxidoreductase (cytochrome b-c1 complex, complex III, CIII), resulting in different assemblies (supercomplex SCI(1)III(2)IV(1) and megacomplex MCI(2)III(2)IV(2)).</text>
</comment>
<keyword evidence="5 12" id="KW-0812">Transmembrane</keyword>
<protein>
    <recommendedName>
        <fullName evidence="4 12">Cytochrome c oxidase subunit 7C, mitochondrial</fullName>
    </recommendedName>
    <alternativeName>
        <fullName evidence="11 12">Cytochrome c oxidase polypeptide VIIc</fullName>
    </alternativeName>
</protein>
<dbReference type="GO" id="GO:0045277">
    <property type="term" value="C:respiratory chain complex IV"/>
    <property type="evidence" value="ECO:0007669"/>
    <property type="project" value="UniProtKB-UniRule"/>
</dbReference>
<dbReference type="Pfam" id="PF02935">
    <property type="entry name" value="COX7C"/>
    <property type="match status" value="1"/>
</dbReference>
<accession>D2I0G6</accession>
<name>D2I0G6_AILME</name>
<feature type="non-terminal residue" evidence="13">
    <location>
        <position position="1"/>
    </location>
</feature>
<dbReference type="UniPathway" id="UPA00705"/>